<sequence>MLESYIVCVCGNDCIQMTHKKKMENELHCVCVCEWLNARQVTFLFISLENEGEFYFVCVCEEMASFRVMVTRHRTYCEINMRILKPWKT</sequence>
<dbReference type="AlphaFoldDB" id="A0A0B7BP93"/>
<proteinExistence type="predicted"/>
<gene>
    <name evidence="1" type="primary">ORF203839</name>
</gene>
<name>A0A0B7BP93_9EUPU</name>
<organism evidence="1">
    <name type="scientific">Arion vulgaris</name>
    <dbReference type="NCBI Taxonomy" id="1028688"/>
    <lineage>
        <taxon>Eukaryota</taxon>
        <taxon>Metazoa</taxon>
        <taxon>Spiralia</taxon>
        <taxon>Lophotrochozoa</taxon>
        <taxon>Mollusca</taxon>
        <taxon>Gastropoda</taxon>
        <taxon>Heterobranchia</taxon>
        <taxon>Euthyneura</taxon>
        <taxon>Panpulmonata</taxon>
        <taxon>Eupulmonata</taxon>
        <taxon>Stylommatophora</taxon>
        <taxon>Helicina</taxon>
        <taxon>Arionoidea</taxon>
        <taxon>Arionidae</taxon>
        <taxon>Arion</taxon>
    </lineage>
</organism>
<accession>A0A0B7BP93</accession>
<dbReference type="EMBL" id="HACG01047918">
    <property type="protein sequence ID" value="CEK94783.1"/>
    <property type="molecule type" value="Transcribed_RNA"/>
</dbReference>
<protein>
    <submittedName>
        <fullName evidence="1">Uncharacterized protein</fullName>
    </submittedName>
</protein>
<evidence type="ECO:0000313" key="1">
    <source>
        <dbReference type="EMBL" id="CEK94783.1"/>
    </source>
</evidence>
<reference evidence="1" key="1">
    <citation type="submission" date="2014-12" db="EMBL/GenBank/DDBJ databases">
        <title>Insight into the proteome of Arion vulgaris.</title>
        <authorList>
            <person name="Aradska J."/>
            <person name="Bulat T."/>
            <person name="Smidak R."/>
            <person name="Sarate P."/>
            <person name="Gangsoo J."/>
            <person name="Sialana F."/>
            <person name="Bilban M."/>
            <person name="Lubec G."/>
        </authorList>
    </citation>
    <scope>NUCLEOTIDE SEQUENCE</scope>
    <source>
        <tissue evidence="1">Skin</tissue>
    </source>
</reference>